<dbReference type="Proteomes" id="UP000604046">
    <property type="component" value="Unassembled WGS sequence"/>
</dbReference>
<gene>
    <name evidence="1" type="primary">ZDP</name>
    <name evidence="1" type="ORF">SNAT2548_LOCUS33620</name>
</gene>
<proteinExistence type="predicted"/>
<accession>A0A812UP97</accession>
<reference evidence="1" key="1">
    <citation type="submission" date="2021-02" db="EMBL/GenBank/DDBJ databases">
        <authorList>
            <person name="Dougan E. K."/>
            <person name="Rhodes N."/>
            <person name="Thang M."/>
            <person name="Chan C."/>
        </authorList>
    </citation>
    <scope>NUCLEOTIDE SEQUENCE</scope>
</reference>
<evidence type="ECO:0000313" key="1">
    <source>
        <dbReference type="EMBL" id="CAE7590313.1"/>
    </source>
</evidence>
<dbReference type="NCBIfam" id="TIGR01662">
    <property type="entry name" value="HAD-SF-IIIA"/>
    <property type="match status" value="1"/>
</dbReference>
<dbReference type="GO" id="GO:0003690">
    <property type="term" value="F:double-stranded DNA binding"/>
    <property type="evidence" value="ECO:0007669"/>
    <property type="project" value="TreeGrafter"/>
</dbReference>
<keyword evidence="2" id="KW-1185">Reference proteome</keyword>
<name>A0A812UP97_9DINO</name>
<evidence type="ECO:0000313" key="2">
    <source>
        <dbReference type="Proteomes" id="UP000604046"/>
    </source>
</evidence>
<dbReference type="PANTHER" id="PTHR12083:SF9">
    <property type="entry name" value="BIFUNCTIONAL POLYNUCLEOTIDE PHOSPHATASE_KINASE"/>
    <property type="match status" value="1"/>
</dbReference>
<dbReference type="SUPFAM" id="SSF56784">
    <property type="entry name" value="HAD-like"/>
    <property type="match status" value="1"/>
</dbReference>
<dbReference type="AlphaFoldDB" id="A0A812UP97"/>
<dbReference type="InterPro" id="IPR006549">
    <property type="entry name" value="HAD-SF_hydro_IIIA"/>
</dbReference>
<sequence>MQAAAFAGPRRALLRNQDGNHEALKLFTQVPARPPWYKEGWCLFRSEDAAEGARVAAFDFDKTLHHGGMAWRLSSAHIPGRLRQLHEEGYRIVIFSNQHGPGRQRTREAMQAEVRDITARFDDFASFCRVPLQIFVAAARGDVGDAFRKPNIGMWELLCSSRCSRGTLPDPALSFYVGNSAGRKTDGNDVDRQFAQRLGLKFYTEAFLTSRGA</sequence>
<protein>
    <submittedName>
        <fullName evidence="1">ZDP protein</fullName>
    </submittedName>
</protein>
<dbReference type="GO" id="GO:0046403">
    <property type="term" value="F:polynucleotide 3'-phosphatase activity"/>
    <property type="evidence" value="ECO:0007669"/>
    <property type="project" value="TreeGrafter"/>
</dbReference>
<dbReference type="PANTHER" id="PTHR12083">
    <property type="entry name" value="BIFUNCTIONAL POLYNUCLEOTIDE PHOSPHATASE/KINASE"/>
    <property type="match status" value="1"/>
</dbReference>
<dbReference type="GO" id="GO:0046404">
    <property type="term" value="F:ATP-dependent polydeoxyribonucleotide 5'-hydroxyl-kinase activity"/>
    <property type="evidence" value="ECO:0007669"/>
    <property type="project" value="TreeGrafter"/>
</dbReference>
<dbReference type="EMBL" id="CAJNDS010002767">
    <property type="protein sequence ID" value="CAE7590313.1"/>
    <property type="molecule type" value="Genomic_DNA"/>
</dbReference>
<dbReference type="Gene3D" id="3.40.50.1000">
    <property type="entry name" value="HAD superfamily/HAD-like"/>
    <property type="match status" value="1"/>
</dbReference>
<dbReference type="InterPro" id="IPR023214">
    <property type="entry name" value="HAD_sf"/>
</dbReference>
<dbReference type="GO" id="GO:0006281">
    <property type="term" value="P:DNA repair"/>
    <property type="evidence" value="ECO:0007669"/>
    <property type="project" value="TreeGrafter"/>
</dbReference>
<organism evidence="1 2">
    <name type="scientific">Symbiodinium natans</name>
    <dbReference type="NCBI Taxonomy" id="878477"/>
    <lineage>
        <taxon>Eukaryota</taxon>
        <taxon>Sar</taxon>
        <taxon>Alveolata</taxon>
        <taxon>Dinophyceae</taxon>
        <taxon>Suessiales</taxon>
        <taxon>Symbiodiniaceae</taxon>
        <taxon>Symbiodinium</taxon>
    </lineage>
</organism>
<dbReference type="InterPro" id="IPR013954">
    <property type="entry name" value="PNK3P"/>
</dbReference>
<dbReference type="InterPro" id="IPR036412">
    <property type="entry name" value="HAD-like_sf"/>
</dbReference>
<comment type="caution">
    <text evidence="1">The sequence shown here is derived from an EMBL/GenBank/DDBJ whole genome shotgun (WGS) entry which is preliminary data.</text>
</comment>
<dbReference type="Pfam" id="PF08645">
    <property type="entry name" value="PNK3P"/>
    <property type="match status" value="1"/>
</dbReference>
<dbReference type="OrthoDB" id="19045at2759"/>